<feature type="region of interest" description="Disordered" evidence="11">
    <location>
        <begin position="1"/>
        <end position="91"/>
    </location>
</feature>
<keyword evidence="13" id="KW-1185">Reference proteome</keyword>
<sequence>MSPHSDILLDSSDAAEIGLGGNGVVLTSGGNRAEGPPPQPLVDADANGDDDANGSNGGVNSDTDDDANGHANGHTNGHAQHAQHVQQTAQDGHSQYLLPAALDSEYDLICVGFGPASLAVAVAIHDALAAGRRLLPDGSAPKVLFVEKQVRFAWHAGMLLPGAKMQISFIKDLATLRDPRSEFTFLNYLHRQGRLVDFTNLGTFLPARVEYEDYLRWCSSRFDRLVQFGREAVSVTPDGGDGSVRSFTVRSRHVATGQTHAYRGRNVLVAVGGQPSLPRSFPLKHPRIIHSSQYAHQIRRILPKANSPCRVAVVGAGQSAAEIFNNVQHLYPNSKTWLVMRPEFLRPSDDSPFVNSVFNPEYVDNLFPKSAKYRDNLLTEARATNYGVVRLDLIEELYERMYDQRREMGADERQWPHRILGGRQITSIEPRGEGVELKVQRLRDGTLDGLVDAADEETLEADLVIAATGYQRTAHVEMLRGAWNLLPKSQPCGLEFGRGISGWNVETEQGERKMAVGRDYRVKFSPGAVADESGIWLQGCCEGTHGLSDSLLSVLATRSGEIVESIFGDKSQEQ</sequence>
<evidence type="ECO:0000256" key="7">
    <source>
        <dbReference type="ARBA" id="ARBA00022857"/>
    </source>
</evidence>
<keyword evidence="7" id="KW-0521">NADP</keyword>
<dbReference type="STRING" id="45235.A0A2K3QDI8"/>
<comment type="catalytic activity">
    <reaction evidence="10">
        <text>L-ornithine + NADH + O2 = N(5)-hydroxy-L-ornithine + NAD(+) + H2O</text>
        <dbReference type="Rhea" id="RHEA:41512"/>
        <dbReference type="ChEBI" id="CHEBI:15377"/>
        <dbReference type="ChEBI" id="CHEBI:15379"/>
        <dbReference type="ChEBI" id="CHEBI:46911"/>
        <dbReference type="ChEBI" id="CHEBI:57540"/>
        <dbReference type="ChEBI" id="CHEBI:57945"/>
        <dbReference type="ChEBI" id="CHEBI:78275"/>
        <dbReference type="EC" id="1.14.13.196"/>
    </reaction>
</comment>
<dbReference type="Proteomes" id="UP000236621">
    <property type="component" value="Unassembled WGS sequence"/>
</dbReference>
<evidence type="ECO:0000256" key="9">
    <source>
        <dbReference type="ARBA" id="ARBA00047598"/>
    </source>
</evidence>
<comment type="caution">
    <text evidence="12">The sequence shown here is derived from an EMBL/GenBank/DDBJ whole genome shotgun (WGS) entry which is preliminary data.</text>
</comment>
<evidence type="ECO:0000256" key="11">
    <source>
        <dbReference type="SAM" id="MobiDB-lite"/>
    </source>
</evidence>
<evidence type="ECO:0000256" key="5">
    <source>
        <dbReference type="ARBA" id="ARBA00022630"/>
    </source>
</evidence>
<keyword evidence="5" id="KW-0285">Flavoprotein</keyword>
<evidence type="ECO:0000256" key="1">
    <source>
        <dbReference type="ARBA" id="ARBA00001974"/>
    </source>
</evidence>
<comment type="similarity">
    <text evidence="3">Belongs to the lysine N(6)-hydroxylase/L-ornithine N(5)-oxygenase family.</text>
</comment>
<dbReference type="PANTHER" id="PTHR42802:SF1">
    <property type="entry name" value="L-ORNITHINE N(5)-MONOOXYGENASE"/>
    <property type="match status" value="1"/>
</dbReference>
<accession>A0A2K3QDI8</accession>
<evidence type="ECO:0000256" key="3">
    <source>
        <dbReference type="ARBA" id="ARBA00007588"/>
    </source>
</evidence>
<dbReference type="InterPro" id="IPR025700">
    <property type="entry name" value="Lys/Orn_oxygenase"/>
</dbReference>
<evidence type="ECO:0000256" key="2">
    <source>
        <dbReference type="ARBA" id="ARBA00004924"/>
    </source>
</evidence>
<gene>
    <name evidence="12" type="ORF">TCAP_04478</name>
</gene>
<reference evidence="12 13" key="1">
    <citation type="submission" date="2017-08" db="EMBL/GenBank/DDBJ databases">
        <title>Harnessing the power of phylogenomics to disentangle the directionality and signatures of interkingdom host jumping in the parasitic fungal genus Tolypocladium.</title>
        <authorList>
            <person name="Quandt C.A."/>
            <person name="Patterson W."/>
            <person name="Spatafora J.W."/>
        </authorList>
    </citation>
    <scope>NUCLEOTIDE SEQUENCE [LARGE SCALE GENOMIC DNA]</scope>
    <source>
        <strain evidence="12 13">CBS 113982</strain>
    </source>
</reference>
<keyword evidence="8" id="KW-0560">Oxidoreductase</keyword>
<name>A0A2K3QDI8_9HYPO</name>
<dbReference type="SUPFAM" id="SSF51905">
    <property type="entry name" value="FAD/NAD(P)-binding domain"/>
    <property type="match status" value="1"/>
</dbReference>
<evidence type="ECO:0000313" key="12">
    <source>
        <dbReference type="EMBL" id="PNY25583.1"/>
    </source>
</evidence>
<proteinExistence type="inferred from homology"/>
<dbReference type="EC" id="1.14.13.196" evidence="4"/>
<keyword evidence="12" id="KW-0503">Monooxygenase</keyword>
<dbReference type="AlphaFoldDB" id="A0A2K3QDI8"/>
<dbReference type="OrthoDB" id="3519933at2759"/>
<comment type="cofactor">
    <cofactor evidence="1">
        <name>FAD</name>
        <dbReference type="ChEBI" id="CHEBI:57692"/>
    </cofactor>
</comment>
<evidence type="ECO:0000313" key="13">
    <source>
        <dbReference type="Proteomes" id="UP000236621"/>
    </source>
</evidence>
<dbReference type="GO" id="GO:0004497">
    <property type="term" value="F:monooxygenase activity"/>
    <property type="evidence" value="ECO:0007669"/>
    <property type="project" value="UniProtKB-KW"/>
</dbReference>
<dbReference type="GO" id="GO:0006879">
    <property type="term" value="P:intracellular iron ion homeostasis"/>
    <property type="evidence" value="ECO:0007669"/>
    <property type="project" value="TreeGrafter"/>
</dbReference>
<evidence type="ECO:0000256" key="10">
    <source>
        <dbReference type="ARBA" id="ARBA00049248"/>
    </source>
</evidence>
<dbReference type="PANTHER" id="PTHR42802">
    <property type="entry name" value="MONOOXYGENASE"/>
    <property type="match status" value="1"/>
</dbReference>
<dbReference type="InterPro" id="IPR036188">
    <property type="entry name" value="FAD/NAD-bd_sf"/>
</dbReference>
<dbReference type="Pfam" id="PF13434">
    <property type="entry name" value="Lys_Orn_oxgnase"/>
    <property type="match status" value="1"/>
</dbReference>
<comment type="catalytic activity">
    <reaction evidence="9">
        <text>L-ornithine + NADPH + O2 = N(5)-hydroxy-L-ornithine + NADP(+) + H2O</text>
        <dbReference type="Rhea" id="RHEA:41508"/>
        <dbReference type="ChEBI" id="CHEBI:15377"/>
        <dbReference type="ChEBI" id="CHEBI:15379"/>
        <dbReference type="ChEBI" id="CHEBI:46911"/>
        <dbReference type="ChEBI" id="CHEBI:57783"/>
        <dbReference type="ChEBI" id="CHEBI:58349"/>
        <dbReference type="ChEBI" id="CHEBI:78275"/>
        <dbReference type="EC" id="1.14.13.196"/>
    </reaction>
</comment>
<comment type="pathway">
    <text evidence="2">Siderophore biosynthesis.</text>
</comment>
<evidence type="ECO:0000256" key="8">
    <source>
        <dbReference type="ARBA" id="ARBA00023002"/>
    </source>
</evidence>
<organism evidence="12 13">
    <name type="scientific">Tolypocladium capitatum</name>
    <dbReference type="NCBI Taxonomy" id="45235"/>
    <lineage>
        <taxon>Eukaryota</taxon>
        <taxon>Fungi</taxon>
        <taxon>Dikarya</taxon>
        <taxon>Ascomycota</taxon>
        <taxon>Pezizomycotina</taxon>
        <taxon>Sordariomycetes</taxon>
        <taxon>Hypocreomycetidae</taxon>
        <taxon>Hypocreales</taxon>
        <taxon>Ophiocordycipitaceae</taxon>
        <taxon>Tolypocladium</taxon>
    </lineage>
</organism>
<keyword evidence="6" id="KW-0274">FAD</keyword>
<evidence type="ECO:0000256" key="6">
    <source>
        <dbReference type="ARBA" id="ARBA00022827"/>
    </source>
</evidence>
<protein>
    <recommendedName>
        <fullName evidence="4">L-ornithine N(5)-monooxygenase [NAD(P)H]</fullName>
        <ecNumber evidence="4">1.14.13.196</ecNumber>
    </recommendedName>
</protein>
<dbReference type="Gene3D" id="3.50.50.60">
    <property type="entry name" value="FAD/NAD(P)-binding domain"/>
    <property type="match status" value="1"/>
</dbReference>
<dbReference type="EMBL" id="NRSZ01000708">
    <property type="protein sequence ID" value="PNY25583.1"/>
    <property type="molecule type" value="Genomic_DNA"/>
</dbReference>
<evidence type="ECO:0000256" key="4">
    <source>
        <dbReference type="ARBA" id="ARBA00012881"/>
    </source>
</evidence>
<feature type="compositionally biased region" description="Low complexity" evidence="11">
    <location>
        <begin position="78"/>
        <end position="90"/>
    </location>
</feature>